<organism evidence="9 10">
    <name type="scientific">Synaphobranchus kaupii</name>
    <name type="common">Kaup's arrowtooth eel</name>
    <dbReference type="NCBI Taxonomy" id="118154"/>
    <lineage>
        <taxon>Eukaryota</taxon>
        <taxon>Metazoa</taxon>
        <taxon>Chordata</taxon>
        <taxon>Craniata</taxon>
        <taxon>Vertebrata</taxon>
        <taxon>Euteleostomi</taxon>
        <taxon>Actinopterygii</taxon>
        <taxon>Neopterygii</taxon>
        <taxon>Teleostei</taxon>
        <taxon>Anguilliformes</taxon>
        <taxon>Synaphobranchidae</taxon>
        <taxon>Synaphobranchus</taxon>
    </lineage>
</organism>
<keyword evidence="10" id="KW-1185">Reference proteome</keyword>
<feature type="compositionally biased region" description="Pro residues" evidence="7">
    <location>
        <begin position="1270"/>
        <end position="1279"/>
    </location>
</feature>
<comment type="caution">
    <text evidence="9">The sequence shown here is derived from an EMBL/GenBank/DDBJ whole genome shotgun (WGS) entry which is preliminary data.</text>
</comment>
<reference evidence="9" key="1">
    <citation type="journal article" date="2023" name="Science">
        <title>Genome structures resolve the early diversification of teleost fishes.</title>
        <authorList>
            <person name="Parey E."/>
            <person name="Louis A."/>
            <person name="Montfort J."/>
            <person name="Bouchez O."/>
            <person name="Roques C."/>
            <person name="Iampietro C."/>
            <person name="Lluch J."/>
            <person name="Castinel A."/>
            <person name="Donnadieu C."/>
            <person name="Desvignes T."/>
            <person name="Floi Bucao C."/>
            <person name="Jouanno E."/>
            <person name="Wen M."/>
            <person name="Mejri S."/>
            <person name="Dirks R."/>
            <person name="Jansen H."/>
            <person name="Henkel C."/>
            <person name="Chen W.J."/>
            <person name="Zahm M."/>
            <person name="Cabau C."/>
            <person name="Klopp C."/>
            <person name="Thompson A.W."/>
            <person name="Robinson-Rechavi M."/>
            <person name="Braasch I."/>
            <person name="Lecointre G."/>
            <person name="Bobe J."/>
            <person name="Postlethwait J.H."/>
            <person name="Berthelot C."/>
            <person name="Roest Crollius H."/>
            <person name="Guiguen Y."/>
        </authorList>
    </citation>
    <scope>NUCLEOTIDE SEQUENCE</scope>
    <source>
        <strain evidence="9">WJC10195</strain>
    </source>
</reference>
<dbReference type="InterPro" id="IPR051643">
    <property type="entry name" value="Transcr_Reg_ZincFinger"/>
</dbReference>
<name>A0A9Q1G4D5_SYNKA</name>
<feature type="domain" description="C2H2-type" evidence="8">
    <location>
        <begin position="401"/>
        <end position="428"/>
    </location>
</feature>
<dbReference type="InterPro" id="IPR013087">
    <property type="entry name" value="Znf_C2H2_type"/>
</dbReference>
<feature type="region of interest" description="Disordered" evidence="7">
    <location>
        <begin position="730"/>
        <end position="792"/>
    </location>
</feature>
<feature type="domain" description="C2H2-type" evidence="8">
    <location>
        <begin position="971"/>
        <end position="993"/>
    </location>
</feature>
<protein>
    <recommendedName>
        <fullName evidence="8">C2H2-type domain-containing protein</fullName>
    </recommendedName>
</protein>
<keyword evidence="2" id="KW-0479">Metal-binding</keyword>
<feature type="compositionally biased region" description="Basic and acidic residues" evidence="7">
    <location>
        <begin position="768"/>
        <end position="781"/>
    </location>
</feature>
<evidence type="ECO:0000313" key="10">
    <source>
        <dbReference type="Proteomes" id="UP001152622"/>
    </source>
</evidence>
<feature type="compositionally biased region" description="Basic and acidic residues" evidence="7">
    <location>
        <begin position="1"/>
        <end position="23"/>
    </location>
</feature>
<keyword evidence="4" id="KW-0862">Zinc</keyword>
<evidence type="ECO:0000313" key="9">
    <source>
        <dbReference type="EMBL" id="KAJ8375293.1"/>
    </source>
</evidence>
<feature type="compositionally biased region" description="Polar residues" evidence="7">
    <location>
        <begin position="741"/>
        <end position="750"/>
    </location>
</feature>
<dbReference type="FunFam" id="3.30.160.60:FF:000409">
    <property type="entry name" value="zinc finger protein 644 isoform X1"/>
    <property type="match status" value="1"/>
</dbReference>
<dbReference type="PANTHER" id="PTHR24396">
    <property type="entry name" value="ZINC FINGER PROTEIN"/>
    <property type="match status" value="1"/>
</dbReference>
<feature type="compositionally biased region" description="Basic and acidic residues" evidence="7">
    <location>
        <begin position="226"/>
        <end position="242"/>
    </location>
</feature>
<feature type="compositionally biased region" description="Polar residues" evidence="7">
    <location>
        <begin position="24"/>
        <end position="48"/>
    </location>
</feature>
<evidence type="ECO:0000256" key="2">
    <source>
        <dbReference type="ARBA" id="ARBA00022723"/>
    </source>
</evidence>
<evidence type="ECO:0000256" key="1">
    <source>
        <dbReference type="ARBA" id="ARBA00004123"/>
    </source>
</evidence>
<evidence type="ECO:0000259" key="8">
    <source>
        <dbReference type="PROSITE" id="PS50157"/>
    </source>
</evidence>
<dbReference type="GO" id="GO:0008270">
    <property type="term" value="F:zinc ion binding"/>
    <property type="evidence" value="ECO:0007669"/>
    <property type="project" value="UniProtKB-KW"/>
</dbReference>
<evidence type="ECO:0000256" key="5">
    <source>
        <dbReference type="ARBA" id="ARBA00023242"/>
    </source>
</evidence>
<dbReference type="GO" id="GO:0000981">
    <property type="term" value="F:DNA-binding transcription factor activity, RNA polymerase II-specific"/>
    <property type="evidence" value="ECO:0007669"/>
    <property type="project" value="TreeGrafter"/>
</dbReference>
<evidence type="ECO:0000256" key="6">
    <source>
        <dbReference type="PROSITE-ProRule" id="PRU00042"/>
    </source>
</evidence>
<dbReference type="Gene3D" id="3.30.160.60">
    <property type="entry name" value="Classic Zinc Finger"/>
    <property type="match status" value="2"/>
</dbReference>
<keyword evidence="5" id="KW-0539">Nucleus</keyword>
<feature type="region of interest" description="Disordered" evidence="7">
    <location>
        <begin position="1"/>
        <end position="255"/>
    </location>
</feature>
<dbReference type="PROSITE" id="PS00028">
    <property type="entry name" value="ZINC_FINGER_C2H2_1"/>
    <property type="match status" value="3"/>
</dbReference>
<dbReference type="GO" id="GO:0000978">
    <property type="term" value="F:RNA polymerase II cis-regulatory region sequence-specific DNA binding"/>
    <property type="evidence" value="ECO:0007669"/>
    <property type="project" value="TreeGrafter"/>
</dbReference>
<dbReference type="InterPro" id="IPR036236">
    <property type="entry name" value="Znf_C2H2_sf"/>
</dbReference>
<comment type="subcellular location">
    <subcellularLocation>
        <location evidence="1">Nucleus</location>
    </subcellularLocation>
</comment>
<gene>
    <name evidence="9" type="ORF">SKAU_G00058730</name>
</gene>
<feature type="region of interest" description="Disordered" evidence="7">
    <location>
        <begin position="1267"/>
        <end position="1289"/>
    </location>
</feature>
<dbReference type="EMBL" id="JAINUF010000002">
    <property type="protein sequence ID" value="KAJ8375293.1"/>
    <property type="molecule type" value="Genomic_DNA"/>
</dbReference>
<keyword evidence="3 6" id="KW-0863">Zinc-finger</keyword>
<accession>A0A9Q1G4D5</accession>
<feature type="domain" description="C2H2-type" evidence="8">
    <location>
        <begin position="363"/>
        <end position="385"/>
    </location>
</feature>
<evidence type="ECO:0000256" key="4">
    <source>
        <dbReference type="ARBA" id="ARBA00022833"/>
    </source>
</evidence>
<dbReference type="Pfam" id="PF13894">
    <property type="entry name" value="zf-C2H2_4"/>
    <property type="match status" value="1"/>
</dbReference>
<evidence type="ECO:0000256" key="3">
    <source>
        <dbReference type="ARBA" id="ARBA00022771"/>
    </source>
</evidence>
<dbReference type="PANTHER" id="PTHR24396:SF25">
    <property type="entry name" value="ZINC FINGER PROTEIN 644"/>
    <property type="match status" value="1"/>
</dbReference>
<dbReference type="OrthoDB" id="8669871at2759"/>
<proteinExistence type="predicted"/>
<dbReference type="Pfam" id="PF23015">
    <property type="entry name" value="zf-WIZ"/>
    <property type="match status" value="1"/>
</dbReference>
<dbReference type="InterPro" id="IPR055125">
    <property type="entry name" value="Wiz_C_Znf"/>
</dbReference>
<dbReference type="SUPFAM" id="SSF57667">
    <property type="entry name" value="beta-beta-alpha zinc fingers"/>
    <property type="match status" value="1"/>
</dbReference>
<evidence type="ECO:0000256" key="7">
    <source>
        <dbReference type="SAM" id="MobiDB-lite"/>
    </source>
</evidence>
<dbReference type="GO" id="GO:0005634">
    <property type="term" value="C:nucleus"/>
    <property type="evidence" value="ECO:0007669"/>
    <property type="project" value="UniProtKB-SubCell"/>
</dbReference>
<dbReference type="Proteomes" id="UP001152622">
    <property type="component" value="Chromosome 2"/>
</dbReference>
<dbReference type="SMART" id="SM00355">
    <property type="entry name" value="ZnF_C2H2"/>
    <property type="match status" value="9"/>
</dbReference>
<feature type="compositionally biased region" description="Acidic residues" evidence="7">
    <location>
        <begin position="198"/>
        <end position="212"/>
    </location>
</feature>
<sequence>MADLKQYVKEENNMDSKADRPDITQESLKNQTSSRKNNTSSLPAQLSSDGHEKPVSGAQLTPFVHSSVPAVPCAGDALPTGALVNGPASHPTSDELGAPNKGSVSLSEALHTESAGKLSSPRAPDPSGELRPDARKNTAGPIPKTPPGQLAAGAERPDGDGGSKALSGGPSSRKKGNRAPAGRTGTGNGASGRTVWDFETESSESSSDDCDLGWDPQKEFVQFLWNDRHEEEEGEEGSEKEAVTVPPSIGQRWRKRRVDTAEMLGLSPASKSSQSNDCSEYEGPLSNNKVHSFRKKPGLQSSVDSCETVVAIKQLVVRTPTKKHSDGNDISKAGGLSLAGSKFKQLKAESSTSSGSEQEPSFFPCTKCNVNFKEKRHLHRHMMYHLDGHNQVRHINAPRPFICRECGRSFRDRNSLLKHMIIHQERREKLMEEIKGLNELQDEGRAARLQCPQCVFGTSCPKTFVQHAKSHEKDKRYYCCEQCDHMAATERELEAHRYAAHRVTHMPGYAAVMKSDRSKERGTSASEKNEALAPVSISCKICPFSTQNENALVRHVELAHRHLYPGNFESPSYDGTNDYTTPAFQQQFPRKSQKADSQRLQLKPKFCIQRQAFRKRAELPFWSDLFIKSRSAQKARKGFGSPLSRWSLGNSTNKLSPFSRRSDKPSKLSLQQAEKIDVTTGLPYDEGRKNDQEFGSMFSANAEMPKSILSCYEPLVPKMESSSAYYLGYDSDNGRGDNEQPDSSRLTTPLVTKKSPSKRKMSTPYHNTTDKTTHVISSKHEHAPRRHVSEDSYEDTYDFSDYTSEATANFLDCSENKQNPYARSYFIRRQRGPIKSSRGPSADMFERNCGEEKDCDEIRRFVVKEEYVEVSLGPPESGAGPRIDSPDFSASLFGTERRSCPYCPAVFESGVGLSNHVRGHLHRVGLSYDARHVVTPEQVASRDRRPRIRRKVPTASRRIKKADKQESQTEHTCPLCGGWFDTKTGLSNHVRGHLKRIGKTISSASKSPMCILNEMMKDEEEYQNILRVLNKKRFLSRPFVSQKFASSDGLFLTPTGIPVKIQHAGQDSKPWGLSVPRQDKEGLEKTWPEGTEHGVRGPPSSSLIELLKKKKLDEELELKNCSQSSRKHFAMSLPNESSAGTRLTAGWAQEKSEITKKVCLHCNATFPSAVSLSNHLRAYARRKRVALLEGTSYDCKQKKPRSRPGTKKKMFALPRAADEIYRLTCRFCDLVFQGPLSVQEDWIKHLQRHLMNTSVPCTGAGMVEVTSLPTEPPSTPEEPTPALVPQAAS</sequence>
<dbReference type="Pfam" id="PF00096">
    <property type="entry name" value="zf-C2H2"/>
    <property type="match status" value="1"/>
</dbReference>
<dbReference type="PROSITE" id="PS50157">
    <property type="entry name" value="ZINC_FINGER_C2H2_2"/>
    <property type="match status" value="3"/>
</dbReference>